<reference evidence="2" key="1">
    <citation type="submission" date="2016-12" db="EMBL/GenBank/DDBJ databases">
        <title>The genomes of Aspergillus section Nigri reveals drivers in fungal speciation.</title>
        <authorList>
            <consortium name="DOE Joint Genome Institute"/>
            <person name="Vesth T.C."/>
            <person name="Nybo J."/>
            <person name="Theobald S."/>
            <person name="Brandl J."/>
            <person name="Frisvad J.C."/>
            <person name="Nielsen K.F."/>
            <person name="Lyhne E.K."/>
            <person name="Kogle M.E."/>
            <person name="Kuo A."/>
            <person name="Riley R."/>
            <person name="Clum A."/>
            <person name="Nolan M."/>
            <person name="Lipzen A."/>
            <person name="Salamov A."/>
            <person name="Henrissat B."/>
            <person name="Wiebenga A."/>
            <person name="De Vries R.P."/>
            <person name="Grigoriev I.V."/>
            <person name="Mortensen U.H."/>
            <person name="Andersen M.R."/>
            <person name="Baker S.E."/>
        </authorList>
    </citation>
    <scope>NUCLEOTIDE SEQUENCE [LARGE SCALE GENOMIC DNA]</scope>
    <source>
        <strain evidence="2">CBS 113365</strain>
    </source>
</reference>
<name>A0A319BZS2_ASPVC</name>
<keyword evidence="1" id="KW-0472">Membrane</keyword>
<dbReference type="Proteomes" id="UP000248405">
    <property type="component" value="Unassembled WGS sequence"/>
</dbReference>
<evidence type="ECO:0000256" key="1">
    <source>
        <dbReference type="SAM" id="Phobius"/>
    </source>
</evidence>
<evidence type="ECO:0000313" key="2">
    <source>
        <dbReference type="EMBL" id="PYH71423.1"/>
    </source>
</evidence>
<keyword evidence="1" id="KW-1133">Transmembrane helix</keyword>
<dbReference type="RefSeq" id="XP_025565217.1">
    <property type="nucleotide sequence ID" value="XM_025702054.1"/>
</dbReference>
<protein>
    <submittedName>
        <fullName evidence="2">Uncharacterized protein</fullName>
    </submittedName>
</protein>
<dbReference type="AlphaFoldDB" id="A0A319BZS2"/>
<dbReference type="GeneID" id="37206646"/>
<accession>A0A319BZS2</accession>
<sequence>MSDNLSTPFLSLSFLSFFFISTIAISPFLLSNYLLLIGTEFVSLVTQFLSFVQCCLLSCLVCNNRHYLRVSVALTYCRGSCLHDYVLIPRHSAQSSFIQFLPL</sequence>
<dbReference type="EMBL" id="KZ821618">
    <property type="protein sequence ID" value="PYH71423.1"/>
    <property type="molecule type" value="Genomic_DNA"/>
</dbReference>
<feature type="transmembrane region" description="Helical" evidence="1">
    <location>
        <begin position="12"/>
        <end position="35"/>
    </location>
</feature>
<gene>
    <name evidence="2" type="ORF">BO88DRAFT_228641</name>
</gene>
<evidence type="ECO:0000313" key="3">
    <source>
        <dbReference type="Proteomes" id="UP000248405"/>
    </source>
</evidence>
<keyword evidence="1" id="KW-0812">Transmembrane</keyword>
<organism evidence="2 3">
    <name type="scientific">Aspergillus vadensis (strain CBS 113365 / IMI 142717 / IBT 24658)</name>
    <dbReference type="NCBI Taxonomy" id="1448311"/>
    <lineage>
        <taxon>Eukaryota</taxon>
        <taxon>Fungi</taxon>
        <taxon>Dikarya</taxon>
        <taxon>Ascomycota</taxon>
        <taxon>Pezizomycotina</taxon>
        <taxon>Eurotiomycetes</taxon>
        <taxon>Eurotiomycetidae</taxon>
        <taxon>Eurotiales</taxon>
        <taxon>Aspergillaceae</taxon>
        <taxon>Aspergillus</taxon>
        <taxon>Aspergillus subgen. Circumdati</taxon>
    </lineage>
</organism>
<keyword evidence="3" id="KW-1185">Reference proteome</keyword>
<proteinExistence type="predicted"/>